<comment type="caution">
    <text evidence="1">The sequence shown here is derived from an EMBL/GenBank/DDBJ whole genome shotgun (WGS) entry which is preliminary data.</text>
</comment>
<dbReference type="Proteomes" id="UP001576776">
    <property type="component" value="Unassembled WGS sequence"/>
</dbReference>
<dbReference type="EMBL" id="JBHFNS010000027">
    <property type="protein sequence ID" value="MFB2934872.1"/>
    <property type="molecule type" value="Genomic_DNA"/>
</dbReference>
<organism evidence="1 2">
    <name type="scientific">Floridaenema fluviatile BLCC-F154</name>
    <dbReference type="NCBI Taxonomy" id="3153640"/>
    <lineage>
        <taxon>Bacteria</taxon>
        <taxon>Bacillati</taxon>
        <taxon>Cyanobacteriota</taxon>
        <taxon>Cyanophyceae</taxon>
        <taxon>Oscillatoriophycideae</taxon>
        <taxon>Aerosakkonematales</taxon>
        <taxon>Aerosakkonemataceae</taxon>
        <taxon>Floridanema</taxon>
        <taxon>Floridanema fluviatile</taxon>
    </lineage>
</organism>
<gene>
    <name evidence="1" type="ORF">ACE1B6_06300</name>
</gene>
<reference evidence="1 2" key="1">
    <citation type="submission" date="2024-09" db="EMBL/GenBank/DDBJ databases">
        <title>Floridaenema gen nov. (Aerosakkonemataceae, Aerosakkonematales ord. nov., Cyanobacteria) from benthic tropical and subtropical fresh waters, with the description of four new species.</title>
        <authorList>
            <person name="Moretto J.A."/>
            <person name="Berthold D.E."/>
            <person name="Lefler F.W."/>
            <person name="Huang I.-S."/>
            <person name="Laughinghouse H. IV."/>
        </authorList>
    </citation>
    <scope>NUCLEOTIDE SEQUENCE [LARGE SCALE GENOMIC DNA]</scope>
    <source>
        <strain evidence="1 2">BLCC-F154</strain>
    </source>
</reference>
<keyword evidence="2" id="KW-1185">Reference proteome</keyword>
<evidence type="ECO:0000313" key="2">
    <source>
        <dbReference type="Proteomes" id="UP001576776"/>
    </source>
</evidence>
<sequence length="77" mass="8906">MTSKEIEDTVKGLLAIVWGLEHNGFGRGKDLSEDEAKNMKSQVEELHAKQKIDDWNKVNRGRVINYCKEILNDLENY</sequence>
<evidence type="ECO:0000313" key="1">
    <source>
        <dbReference type="EMBL" id="MFB2934872.1"/>
    </source>
</evidence>
<name>A0ABV4Y7Y3_9CYAN</name>
<accession>A0ABV4Y7Y3</accession>
<proteinExistence type="predicted"/>
<protein>
    <submittedName>
        <fullName evidence="1">Uncharacterized protein</fullName>
    </submittedName>
</protein>
<dbReference type="RefSeq" id="WP_413256396.1">
    <property type="nucleotide sequence ID" value="NZ_JBHFNS010000027.1"/>
</dbReference>